<name>B9SNK4_RICCO</name>
<keyword evidence="2" id="KW-1185">Reference proteome</keyword>
<evidence type="ECO:0000313" key="1">
    <source>
        <dbReference type="EMBL" id="EEF34825.1"/>
    </source>
</evidence>
<protein>
    <submittedName>
        <fullName evidence="1">Uncharacterized protein</fullName>
    </submittedName>
</protein>
<dbReference type="EMBL" id="EQ974046">
    <property type="protein sequence ID" value="EEF34825.1"/>
    <property type="molecule type" value="Genomic_DNA"/>
</dbReference>
<accession>B9SNK4</accession>
<dbReference type="AlphaFoldDB" id="B9SNK4"/>
<sequence length="77" mass="8918">MIRKYLVKCQFIIEQIENSGGSYMIEKIPREENEEADALAKLKTEEGDLFQSLEMIKKLYNPNIEQPDVLVVEEGVE</sequence>
<evidence type="ECO:0000313" key="2">
    <source>
        <dbReference type="Proteomes" id="UP000008311"/>
    </source>
</evidence>
<reference evidence="2" key="1">
    <citation type="journal article" date="2010" name="Nat. Biotechnol.">
        <title>Draft genome sequence of the oilseed species Ricinus communis.</title>
        <authorList>
            <person name="Chan A.P."/>
            <person name="Crabtree J."/>
            <person name="Zhao Q."/>
            <person name="Lorenzi H."/>
            <person name="Orvis J."/>
            <person name="Puiu D."/>
            <person name="Melake-Berhan A."/>
            <person name="Jones K.M."/>
            <person name="Redman J."/>
            <person name="Chen G."/>
            <person name="Cahoon E.B."/>
            <person name="Gedil M."/>
            <person name="Stanke M."/>
            <person name="Haas B.J."/>
            <person name="Wortman J.R."/>
            <person name="Fraser-Liggett C.M."/>
            <person name="Ravel J."/>
            <person name="Rabinowicz P.D."/>
        </authorList>
    </citation>
    <scope>NUCLEOTIDE SEQUENCE [LARGE SCALE GENOMIC DNA]</scope>
    <source>
        <strain evidence="2">cv. Hale</strain>
    </source>
</reference>
<gene>
    <name evidence="1" type="ORF">RCOM_0737940</name>
</gene>
<organism evidence="1 2">
    <name type="scientific">Ricinus communis</name>
    <name type="common">Castor bean</name>
    <dbReference type="NCBI Taxonomy" id="3988"/>
    <lineage>
        <taxon>Eukaryota</taxon>
        <taxon>Viridiplantae</taxon>
        <taxon>Streptophyta</taxon>
        <taxon>Embryophyta</taxon>
        <taxon>Tracheophyta</taxon>
        <taxon>Spermatophyta</taxon>
        <taxon>Magnoliopsida</taxon>
        <taxon>eudicotyledons</taxon>
        <taxon>Gunneridae</taxon>
        <taxon>Pentapetalae</taxon>
        <taxon>rosids</taxon>
        <taxon>fabids</taxon>
        <taxon>Malpighiales</taxon>
        <taxon>Euphorbiaceae</taxon>
        <taxon>Acalyphoideae</taxon>
        <taxon>Acalypheae</taxon>
        <taxon>Ricinus</taxon>
    </lineage>
</organism>
<proteinExistence type="predicted"/>
<dbReference type="Proteomes" id="UP000008311">
    <property type="component" value="Unassembled WGS sequence"/>
</dbReference>
<dbReference type="InParanoid" id="B9SNK4"/>